<evidence type="ECO:0000313" key="3">
    <source>
        <dbReference type="EMBL" id="CBY18622.1"/>
    </source>
</evidence>
<gene>
    <name evidence="3" type="ORF">GSOID_T00003485001</name>
</gene>
<dbReference type="Proteomes" id="UP000001307">
    <property type="component" value="Unassembled WGS sequence"/>
</dbReference>
<organism evidence="3">
    <name type="scientific">Oikopleura dioica</name>
    <name type="common">Tunicate</name>
    <dbReference type="NCBI Taxonomy" id="34765"/>
    <lineage>
        <taxon>Eukaryota</taxon>
        <taxon>Metazoa</taxon>
        <taxon>Chordata</taxon>
        <taxon>Tunicata</taxon>
        <taxon>Appendicularia</taxon>
        <taxon>Copelata</taxon>
        <taxon>Oikopleuridae</taxon>
        <taxon>Oikopleura</taxon>
    </lineage>
</organism>
<reference evidence="3" key="1">
    <citation type="journal article" date="2010" name="Science">
        <title>Plasticity of animal genome architecture unmasked by rapid evolution of a pelagic tunicate.</title>
        <authorList>
            <person name="Denoeud F."/>
            <person name="Henriet S."/>
            <person name="Mungpakdee S."/>
            <person name="Aury J.M."/>
            <person name="Da Silva C."/>
            <person name="Brinkmann H."/>
            <person name="Mikhaleva J."/>
            <person name="Olsen L.C."/>
            <person name="Jubin C."/>
            <person name="Canestro C."/>
            <person name="Bouquet J.M."/>
            <person name="Danks G."/>
            <person name="Poulain J."/>
            <person name="Campsteijn C."/>
            <person name="Adamski M."/>
            <person name="Cross I."/>
            <person name="Yadetie F."/>
            <person name="Muffato M."/>
            <person name="Louis A."/>
            <person name="Butcher S."/>
            <person name="Tsagkogeorga G."/>
            <person name="Konrad A."/>
            <person name="Singh S."/>
            <person name="Jensen M.F."/>
            <person name="Cong E.H."/>
            <person name="Eikeseth-Otteraa H."/>
            <person name="Noel B."/>
            <person name="Anthouard V."/>
            <person name="Porcel B.M."/>
            <person name="Kachouri-Lafond R."/>
            <person name="Nishino A."/>
            <person name="Ugolini M."/>
            <person name="Chourrout P."/>
            <person name="Nishida H."/>
            <person name="Aasland R."/>
            <person name="Huzurbazar S."/>
            <person name="Westhof E."/>
            <person name="Delsuc F."/>
            <person name="Lehrach H."/>
            <person name="Reinhardt R."/>
            <person name="Weissenbach J."/>
            <person name="Roy S.W."/>
            <person name="Artiguenave F."/>
            <person name="Postlethwait J.H."/>
            <person name="Manak J.R."/>
            <person name="Thompson E.M."/>
            <person name="Jaillon O."/>
            <person name="Du Pasquier L."/>
            <person name="Boudinot P."/>
            <person name="Liberles D.A."/>
            <person name="Volff J.N."/>
            <person name="Philippe H."/>
            <person name="Lenhard B."/>
            <person name="Roest Crollius H."/>
            <person name="Wincker P."/>
            <person name="Chourrout D."/>
        </authorList>
    </citation>
    <scope>NUCLEOTIDE SEQUENCE [LARGE SCALE GENOMIC DNA]</scope>
</reference>
<keyword evidence="4" id="KW-1185">Reference proteome</keyword>
<name>E4X7F0_OIKDI</name>
<feature type="compositionally biased region" description="Polar residues" evidence="1">
    <location>
        <begin position="53"/>
        <end position="77"/>
    </location>
</feature>
<evidence type="ECO:0000256" key="2">
    <source>
        <dbReference type="SAM" id="SignalP"/>
    </source>
</evidence>
<dbReference type="InParanoid" id="E4X7F0"/>
<sequence>MKGFFMLLAMVAQSSLIFNDDHIDVAKVDYEDSGLLARFARDLPEGSADEDNLGSTLTENAETASSTPSTDTDNVEATTEVLEDGTDVTVNPAGTTPSAQNTTTTATTKSSSTAASTTEKPTTKSSSSSGQTNSFTLFFPVLLGVFLCF</sequence>
<feature type="compositionally biased region" description="Low complexity" evidence="1">
    <location>
        <begin position="93"/>
        <end position="131"/>
    </location>
</feature>
<keyword evidence="2" id="KW-0732">Signal</keyword>
<protein>
    <submittedName>
        <fullName evidence="3">Uncharacterized protein</fullName>
    </submittedName>
</protein>
<feature type="region of interest" description="Disordered" evidence="1">
    <location>
        <begin position="43"/>
        <end position="131"/>
    </location>
</feature>
<dbReference type="AlphaFoldDB" id="E4X7F0"/>
<accession>E4X7F0</accession>
<evidence type="ECO:0000313" key="4">
    <source>
        <dbReference type="Proteomes" id="UP000001307"/>
    </source>
</evidence>
<evidence type="ECO:0000256" key="1">
    <source>
        <dbReference type="SAM" id="MobiDB-lite"/>
    </source>
</evidence>
<feature type="chain" id="PRO_5003190986" evidence="2">
    <location>
        <begin position="17"/>
        <end position="149"/>
    </location>
</feature>
<proteinExistence type="predicted"/>
<feature type="signal peptide" evidence="2">
    <location>
        <begin position="1"/>
        <end position="16"/>
    </location>
</feature>
<dbReference type="OrthoDB" id="10588232at2759"/>
<dbReference type="EMBL" id="FN653028">
    <property type="protein sequence ID" value="CBY18622.1"/>
    <property type="molecule type" value="Genomic_DNA"/>
</dbReference>